<gene>
    <name evidence="4" type="ORF">BC781_1011481</name>
</gene>
<evidence type="ECO:0000256" key="2">
    <source>
        <dbReference type="SAM" id="Phobius"/>
    </source>
</evidence>
<keyword evidence="5" id="KW-1185">Reference proteome</keyword>
<keyword evidence="2" id="KW-1133">Transmembrane helix</keyword>
<dbReference type="InterPro" id="IPR050640">
    <property type="entry name" value="Bact_2-comp_sensor_kinase"/>
</dbReference>
<keyword evidence="4" id="KW-0808">Transferase</keyword>
<organism evidence="4 5">
    <name type="scientific">Sediminitomix flava</name>
    <dbReference type="NCBI Taxonomy" id="379075"/>
    <lineage>
        <taxon>Bacteria</taxon>
        <taxon>Pseudomonadati</taxon>
        <taxon>Bacteroidota</taxon>
        <taxon>Cytophagia</taxon>
        <taxon>Cytophagales</taxon>
        <taxon>Flammeovirgaceae</taxon>
        <taxon>Sediminitomix</taxon>
    </lineage>
</organism>
<dbReference type="GO" id="GO:0000155">
    <property type="term" value="F:phosphorelay sensor kinase activity"/>
    <property type="evidence" value="ECO:0007669"/>
    <property type="project" value="InterPro"/>
</dbReference>
<sequence>MLLMDVNNFDPCKVKNENMYTKRSFLFRWIASGLIAVIHVLSVREMNGHTNPVEGLDKWILLELMVVYGLFSEGNVFIDHMLDKKMPWFNHWKKRPFKQFLLSYIWCHSLFIFYIFLFRKEELWENRMVDGSAQYFTIVLDTISGVFLVLFFNSALFVRKSILHIQKATSEIETLKQEKLKADYQSLQDQLNPHFLFNSLNVLISEIYEDQDKAVQFTQHLSDVYRYVLQSSKKMTVSVSSEMKFIEKFAYLQKTRLGEGLQICCKLDKELLECQIPPLSIQVLIENAIKHNVVSEKEPLLIDIKTKGDRLYVINNLQPKTSTYSTETGLKNIFGRYEIISDRKVIIEKTEQEYIVSIPLLDKED</sequence>
<feature type="transmembrane region" description="Helical" evidence="2">
    <location>
        <begin position="25"/>
        <end position="43"/>
    </location>
</feature>
<protein>
    <submittedName>
        <fullName evidence="4">Histidine kinase</fullName>
    </submittedName>
</protein>
<evidence type="ECO:0000313" key="4">
    <source>
        <dbReference type="EMBL" id="PWJ45077.1"/>
    </source>
</evidence>
<dbReference type="Proteomes" id="UP000245535">
    <property type="component" value="Unassembled WGS sequence"/>
</dbReference>
<accession>A0A316A5M7</accession>
<proteinExistence type="predicted"/>
<dbReference type="GO" id="GO:0016020">
    <property type="term" value="C:membrane"/>
    <property type="evidence" value="ECO:0007669"/>
    <property type="project" value="InterPro"/>
</dbReference>
<keyword evidence="1" id="KW-0175">Coiled coil</keyword>
<keyword evidence="2" id="KW-0812">Transmembrane</keyword>
<comment type="caution">
    <text evidence="4">The sequence shown here is derived from an EMBL/GenBank/DDBJ whole genome shotgun (WGS) entry which is preliminary data.</text>
</comment>
<feature type="coiled-coil region" evidence="1">
    <location>
        <begin position="158"/>
        <end position="185"/>
    </location>
</feature>
<evidence type="ECO:0000256" key="1">
    <source>
        <dbReference type="SAM" id="Coils"/>
    </source>
</evidence>
<evidence type="ECO:0000259" key="3">
    <source>
        <dbReference type="Pfam" id="PF06580"/>
    </source>
</evidence>
<dbReference type="Pfam" id="PF06580">
    <property type="entry name" value="His_kinase"/>
    <property type="match status" value="1"/>
</dbReference>
<keyword evidence="4" id="KW-0418">Kinase</keyword>
<dbReference type="PANTHER" id="PTHR34220">
    <property type="entry name" value="SENSOR HISTIDINE KINASE YPDA"/>
    <property type="match status" value="1"/>
</dbReference>
<feature type="transmembrane region" description="Helical" evidence="2">
    <location>
        <begin position="59"/>
        <end position="78"/>
    </location>
</feature>
<reference evidence="4 5" key="1">
    <citation type="submission" date="2018-03" db="EMBL/GenBank/DDBJ databases">
        <title>Genomic Encyclopedia of Archaeal and Bacterial Type Strains, Phase II (KMG-II): from individual species to whole genera.</title>
        <authorList>
            <person name="Goeker M."/>
        </authorList>
    </citation>
    <scope>NUCLEOTIDE SEQUENCE [LARGE SCALE GENOMIC DNA]</scope>
    <source>
        <strain evidence="4 5">DSM 28229</strain>
    </source>
</reference>
<keyword evidence="2" id="KW-0472">Membrane</keyword>
<dbReference type="PANTHER" id="PTHR34220:SF7">
    <property type="entry name" value="SENSOR HISTIDINE KINASE YPDA"/>
    <property type="match status" value="1"/>
</dbReference>
<feature type="transmembrane region" description="Helical" evidence="2">
    <location>
        <begin position="99"/>
        <end position="118"/>
    </location>
</feature>
<name>A0A316A5M7_SEDFL</name>
<dbReference type="AlphaFoldDB" id="A0A316A5M7"/>
<evidence type="ECO:0000313" key="5">
    <source>
        <dbReference type="Proteomes" id="UP000245535"/>
    </source>
</evidence>
<dbReference type="InterPro" id="IPR010559">
    <property type="entry name" value="Sig_transdc_His_kin_internal"/>
</dbReference>
<feature type="domain" description="Signal transduction histidine kinase internal region" evidence="3">
    <location>
        <begin position="183"/>
        <end position="259"/>
    </location>
</feature>
<feature type="transmembrane region" description="Helical" evidence="2">
    <location>
        <begin position="138"/>
        <end position="158"/>
    </location>
</feature>
<dbReference type="EMBL" id="QGDO01000001">
    <property type="protein sequence ID" value="PWJ45077.1"/>
    <property type="molecule type" value="Genomic_DNA"/>
</dbReference>